<feature type="signal peptide" evidence="4">
    <location>
        <begin position="1"/>
        <end position="21"/>
    </location>
</feature>
<dbReference type="GO" id="GO:0004065">
    <property type="term" value="F:arylsulfatase activity"/>
    <property type="evidence" value="ECO:0007669"/>
    <property type="project" value="TreeGrafter"/>
</dbReference>
<dbReference type="SUPFAM" id="SSF53649">
    <property type="entry name" value="Alkaline phosphatase-like"/>
    <property type="match status" value="1"/>
</dbReference>
<dbReference type="RefSeq" id="WP_200357246.1">
    <property type="nucleotide sequence ID" value="NZ_JAENIL010000039.1"/>
</dbReference>
<dbReference type="InterPro" id="IPR050738">
    <property type="entry name" value="Sulfatase"/>
</dbReference>
<name>A0A934RYE4_9BACT</name>
<keyword evidence="4" id="KW-0732">Signal</keyword>
<protein>
    <submittedName>
        <fullName evidence="6">Sulfatase-like hydrolase/transferase</fullName>
    </submittedName>
</protein>
<organism evidence="6 7">
    <name type="scientific">Pelagicoccus mobilis</name>
    <dbReference type="NCBI Taxonomy" id="415221"/>
    <lineage>
        <taxon>Bacteria</taxon>
        <taxon>Pseudomonadati</taxon>
        <taxon>Verrucomicrobiota</taxon>
        <taxon>Opitutia</taxon>
        <taxon>Puniceicoccales</taxon>
        <taxon>Pelagicoccaceae</taxon>
        <taxon>Pelagicoccus</taxon>
    </lineage>
</organism>
<dbReference type="AlphaFoldDB" id="A0A934RYE4"/>
<evidence type="ECO:0000313" key="7">
    <source>
        <dbReference type="Proteomes" id="UP000617628"/>
    </source>
</evidence>
<evidence type="ECO:0000313" key="6">
    <source>
        <dbReference type="EMBL" id="MBK1879032.1"/>
    </source>
</evidence>
<evidence type="ECO:0000259" key="5">
    <source>
        <dbReference type="Pfam" id="PF00884"/>
    </source>
</evidence>
<comment type="caution">
    <text evidence="6">The sequence shown here is derived from an EMBL/GenBank/DDBJ whole genome shotgun (WGS) entry which is preliminary data.</text>
</comment>
<dbReference type="Proteomes" id="UP000617628">
    <property type="component" value="Unassembled WGS sequence"/>
</dbReference>
<reference evidence="6" key="1">
    <citation type="submission" date="2021-01" db="EMBL/GenBank/DDBJ databases">
        <title>Modified the classification status of verrucomicrobia.</title>
        <authorList>
            <person name="Feng X."/>
        </authorList>
    </citation>
    <scope>NUCLEOTIDE SEQUENCE</scope>
    <source>
        <strain evidence="6">KCTC 13126</strain>
    </source>
</reference>
<feature type="domain" description="Sulfatase N-terminal" evidence="5">
    <location>
        <begin position="24"/>
        <end position="563"/>
    </location>
</feature>
<evidence type="ECO:0000256" key="2">
    <source>
        <dbReference type="ARBA" id="ARBA00022801"/>
    </source>
</evidence>
<dbReference type="Gene3D" id="3.40.720.10">
    <property type="entry name" value="Alkaline Phosphatase, subunit A"/>
    <property type="match status" value="1"/>
</dbReference>
<accession>A0A934RYE4</accession>
<evidence type="ECO:0000256" key="4">
    <source>
        <dbReference type="SAM" id="SignalP"/>
    </source>
</evidence>
<dbReference type="InterPro" id="IPR017850">
    <property type="entry name" value="Alkaline_phosphatase_core_sf"/>
</dbReference>
<evidence type="ECO:0000256" key="1">
    <source>
        <dbReference type="ARBA" id="ARBA00008779"/>
    </source>
</evidence>
<comment type="similarity">
    <text evidence="1">Belongs to the sulfatase family.</text>
</comment>
<sequence>MNLLKASIAMMGFGVVWLSAAKTPNIVLIVADDLGYADAGFTMDYAMEMRTSDYLGEAWDSTPLAEVHTPNIDRLADQGVVFTNGYVNGNVCSPTRAGLMLGRYQQRVGIYGAGAGGVGMPLYETPDYSSSGIDFARINPILPEFLKQSTNLNSQYVNGVFGKWHLGVDEVYELRNGKLINGSGSVLNTGYAYKAIPGTDFEEPDLADGPILNRVAGHRYDPNWIGGSPWHCANRGFDNYLYFMGRGSHDYWDPNEIYIDGDPDHPMRRTVGLDTRRNPGSGADSASEVPRDRWNANSSAYEIHSERVPENYLTVRITEAASNFIGEQANGETPFFCYVPYNAPHSPSQVPYHMNPNDSQLDRLGMDDRRYHVVDEEGQPISPINDQVVEDWYNAKTPDPNWFPDPLYLYEKYKNDPEAFRYFSGGSGLSSVKNDDDIRKRCVTLAMIRWVDKGIGQIMERLRDPNQDGSYDDSVYENTVVIFISDNGGATGMNASNAPLRGNKSNNYEGGIRTPFVISWPKLLKEQNGIHQNDLGETVANSQRVDAPVIAMDLLPTLLDIAGLEVLKADPLLKRNTRAFYDYTPDGKNLMPLIRGEVKEVHEYLFWCDDDTPYYDGAVRKGAWKLRQFDDGSLALYNLEEDIAEQKNVLEEYPKIGRELRQAYFEFMNSVATSFRRPTPNEFLYTQLSSPPSSPNEDSAGVYAFDVSGDGGRVVIRIEYDERAGWLSDDATSGVVFERSSSLQPGDWTEVTASKTTMLDWWDDQKTYLAEFELDVEGKGFIRMRME</sequence>
<dbReference type="Pfam" id="PF00884">
    <property type="entry name" value="Sulfatase"/>
    <property type="match status" value="1"/>
</dbReference>
<dbReference type="PANTHER" id="PTHR42693">
    <property type="entry name" value="ARYLSULFATASE FAMILY MEMBER"/>
    <property type="match status" value="1"/>
</dbReference>
<dbReference type="EMBL" id="JAENIL010000039">
    <property type="protein sequence ID" value="MBK1879032.1"/>
    <property type="molecule type" value="Genomic_DNA"/>
</dbReference>
<keyword evidence="2 6" id="KW-0378">Hydrolase</keyword>
<gene>
    <name evidence="6" type="ORF">JIN87_19260</name>
</gene>
<dbReference type="Gene3D" id="3.30.1120.10">
    <property type="match status" value="1"/>
</dbReference>
<keyword evidence="7" id="KW-1185">Reference proteome</keyword>
<feature type="region of interest" description="Disordered" evidence="3">
    <location>
        <begin position="273"/>
        <end position="293"/>
    </location>
</feature>
<dbReference type="InterPro" id="IPR000917">
    <property type="entry name" value="Sulfatase_N"/>
</dbReference>
<dbReference type="PANTHER" id="PTHR42693:SF53">
    <property type="entry name" value="ENDO-4-O-SULFATASE"/>
    <property type="match status" value="1"/>
</dbReference>
<feature type="chain" id="PRO_5037000246" evidence="4">
    <location>
        <begin position="22"/>
        <end position="787"/>
    </location>
</feature>
<proteinExistence type="inferred from homology"/>
<evidence type="ECO:0000256" key="3">
    <source>
        <dbReference type="SAM" id="MobiDB-lite"/>
    </source>
</evidence>